<dbReference type="EMBL" id="MT142857">
    <property type="protein sequence ID" value="QJA89622.1"/>
    <property type="molecule type" value="Genomic_DNA"/>
</dbReference>
<organism evidence="1">
    <name type="scientific">viral metagenome</name>
    <dbReference type="NCBI Taxonomy" id="1070528"/>
    <lineage>
        <taxon>unclassified sequences</taxon>
        <taxon>metagenomes</taxon>
        <taxon>organismal metagenomes</taxon>
    </lineage>
</organism>
<protein>
    <submittedName>
        <fullName evidence="1">Uncharacterized protein</fullName>
    </submittedName>
</protein>
<name>A0A6M3KAN4_9ZZZZ</name>
<gene>
    <name evidence="1" type="ORF">MM415A00968_0024</name>
    <name evidence="2" type="ORF">MM415B02524_0007</name>
</gene>
<sequence>MDEYTSTIMRLLMKIRTTENAEDACRWSQSVANLLNLTQTGVETVRGINLNYGEAKKNG</sequence>
<dbReference type="AlphaFoldDB" id="A0A6M3KAN4"/>
<evidence type="ECO:0000313" key="2">
    <source>
        <dbReference type="EMBL" id="QJA89622.1"/>
    </source>
</evidence>
<reference evidence="1" key="1">
    <citation type="submission" date="2020-03" db="EMBL/GenBank/DDBJ databases">
        <title>The deep terrestrial virosphere.</title>
        <authorList>
            <person name="Holmfeldt K."/>
            <person name="Nilsson E."/>
            <person name="Simone D."/>
            <person name="Lopez-Fernandez M."/>
            <person name="Wu X."/>
            <person name="de Brujin I."/>
            <person name="Lundin D."/>
            <person name="Andersson A."/>
            <person name="Bertilsson S."/>
            <person name="Dopson M."/>
        </authorList>
    </citation>
    <scope>NUCLEOTIDE SEQUENCE</scope>
    <source>
        <strain evidence="1">MM415A00968</strain>
        <strain evidence="2">MM415B02524</strain>
    </source>
</reference>
<proteinExistence type="predicted"/>
<accession>A0A6M3KAN4</accession>
<dbReference type="EMBL" id="MT142359">
    <property type="protein sequence ID" value="QJA78920.1"/>
    <property type="molecule type" value="Genomic_DNA"/>
</dbReference>
<evidence type="ECO:0000313" key="1">
    <source>
        <dbReference type="EMBL" id="QJA78920.1"/>
    </source>
</evidence>